<dbReference type="AlphaFoldDB" id="A0A2H9VPL0"/>
<evidence type="ECO:0000313" key="1">
    <source>
        <dbReference type="EMBL" id="PJJ80265.1"/>
    </source>
</evidence>
<gene>
    <name evidence="1" type="ORF">CLV57_3414</name>
</gene>
<evidence type="ECO:0000313" key="2">
    <source>
        <dbReference type="Proteomes" id="UP000242687"/>
    </source>
</evidence>
<sequence>MMDDKLNNWMAYKINQYKANEDVLKKYVSHLEEPAYMDSIYLKAWEWLPKKLHTKSPNTQIFIVAIDNDALVDQGRIVFTLWSVYNQDKLKYGILGAHEMHHVLRKPIDFKVEPSEEGIFYLLQTILNEGSADMIDKKYSFEKADDVVYEYHFDELLLTKPDSIIRVIDTAIQEMAGTKGQKYPTVKQFRNLMNYSSGHNPGYYMADIIVRNGYRKELIKHIQNPFQFIILYNASAKRDKLHPPVFSDTTIDYIKQLQKKYWKNGKKRLS</sequence>
<accession>A0A2H9VPL0</accession>
<reference evidence="1 2" key="1">
    <citation type="submission" date="2017-11" db="EMBL/GenBank/DDBJ databases">
        <title>Genomic Encyclopedia of Archaeal and Bacterial Type Strains, Phase II (KMG-II): From Individual Species to Whole Genera.</title>
        <authorList>
            <person name="Goeker M."/>
        </authorList>
    </citation>
    <scope>NUCLEOTIDE SEQUENCE [LARGE SCALE GENOMIC DNA]</scope>
    <source>
        <strain evidence="1 2">DSM 28175</strain>
    </source>
</reference>
<dbReference type="InterPro" id="IPR043754">
    <property type="entry name" value="DUF5700"/>
</dbReference>
<dbReference type="EMBL" id="PGFJ01000002">
    <property type="protein sequence ID" value="PJJ80265.1"/>
    <property type="molecule type" value="Genomic_DNA"/>
</dbReference>
<organism evidence="1 2">
    <name type="scientific">Mucilaginibacter auburnensis</name>
    <dbReference type="NCBI Taxonomy" id="1457233"/>
    <lineage>
        <taxon>Bacteria</taxon>
        <taxon>Pseudomonadati</taxon>
        <taxon>Bacteroidota</taxon>
        <taxon>Sphingobacteriia</taxon>
        <taxon>Sphingobacteriales</taxon>
        <taxon>Sphingobacteriaceae</taxon>
        <taxon>Mucilaginibacter</taxon>
    </lineage>
</organism>
<comment type="caution">
    <text evidence="1">The sequence shown here is derived from an EMBL/GenBank/DDBJ whole genome shotgun (WGS) entry which is preliminary data.</text>
</comment>
<keyword evidence="2" id="KW-1185">Reference proteome</keyword>
<dbReference type="OrthoDB" id="657291at2"/>
<protein>
    <submittedName>
        <fullName evidence="1">Uncharacterized protein</fullName>
    </submittedName>
</protein>
<dbReference type="Proteomes" id="UP000242687">
    <property type="component" value="Unassembled WGS sequence"/>
</dbReference>
<dbReference type="Pfam" id="PF18958">
    <property type="entry name" value="DUF5700"/>
    <property type="match status" value="1"/>
</dbReference>
<proteinExistence type="predicted"/>
<name>A0A2H9VPL0_9SPHI</name>